<dbReference type="Gene3D" id="3.40.50.2300">
    <property type="match status" value="1"/>
</dbReference>
<dbReference type="PROSITE" id="PS50110">
    <property type="entry name" value="RESPONSE_REGULATORY"/>
    <property type="match status" value="1"/>
</dbReference>
<organism evidence="6 7">
    <name type="scientific">Paraherbaspirillum soli</name>
    <dbReference type="NCBI Taxonomy" id="631222"/>
    <lineage>
        <taxon>Bacteria</taxon>
        <taxon>Pseudomonadati</taxon>
        <taxon>Pseudomonadota</taxon>
        <taxon>Betaproteobacteria</taxon>
        <taxon>Burkholderiales</taxon>
        <taxon>Oxalobacteraceae</taxon>
        <taxon>Paraherbaspirillum</taxon>
    </lineage>
</organism>
<feature type="domain" description="Response regulatory" evidence="5">
    <location>
        <begin position="1"/>
        <end position="117"/>
    </location>
</feature>
<keyword evidence="1 3" id="KW-0597">Phosphoprotein</keyword>
<dbReference type="SUPFAM" id="SSF52172">
    <property type="entry name" value="CheY-like"/>
    <property type="match status" value="1"/>
</dbReference>
<keyword evidence="2" id="KW-0238">DNA-binding</keyword>
<evidence type="ECO:0000256" key="3">
    <source>
        <dbReference type="PROSITE-ProRule" id="PRU00169"/>
    </source>
</evidence>
<dbReference type="InterPro" id="IPR039420">
    <property type="entry name" value="WalR-like"/>
</dbReference>
<evidence type="ECO:0000313" key="6">
    <source>
        <dbReference type="EMBL" id="MFC5475704.1"/>
    </source>
</evidence>
<dbReference type="CDD" id="cd17535">
    <property type="entry name" value="REC_NarL-like"/>
    <property type="match status" value="1"/>
</dbReference>
<dbReference type="CDD" id="cd06170">
    <property type="entry name" value="LuxR_C_like"/>
    <property type="match status" value="1"/>
</dbReference>
<protein>
    <submittedName>
        <fullName evidence="6">Response regulator</fullName>
    </submittedName>
</protein>
<dbReference type="InterPro" id="IPR016032">
    <property type="entry name" value="Sig_transdc_resp-reg_C-effctor"/>
</dbReference>
<keyword evidence="7" id="KW-1185">Reference proteome</keyword>
<evidence type="ECO:0000313" key="7">
    <source>
        <dbReference type="Proteomes" id="UP001596045"/>
    </source>
</evidence>
<dbReference type="Gene3D" id="1.10.10.10">
    <property type="entry name" value="Winged helix-like DNA-binding domain superfamily/Winged helix DNA-binding domain"/>
    <property type="match status" value="1"/>
</dbReference>
<dbReference type="InterPro" id="IPR000792">
    <property type="entry name" value="Tscrpt_reg_LuxR_C"/>
</dbReference>
<sequence>MADDHPVVILGVSNMFENESDIHLLSAAVTISELFETLRQVPCDILITDYSFEGDSEPDGMHMLERVRRMYPALKIVLLTAHDDIVVVRQAMRLGVLGFISKSSGEFSALPMVVRSVMRGERYLDPTTSKAMLEYMLENNPGAQLLSAVKLSVREVEVLRLFVSGMTVTEIALQTKRSLKTISTQKKKAMIKLGARNDIELINAFGRMGGTHRQPDPGSDPT</sequence>
<name>A0ABW0MCZ7_9BURK</name>
<dbReference type="InterPro" id="IPR036388">
    <property type="entry name" value="WH-like_DNA-bd_sf"/>
</dbReference>
<feature type="domain" description="HTH luxR-type" evidence="4">
    <location>
        <begin position="144"/>
        <end position="209"/>
    </location>
</feature>
<dbReference type="PRINTS" id="PR00038">
    <property type="entry name" value="HTHLUXR"/>
</dbReference>
<proteinExistence type="predicted"/>
<dbReference type="EMBL" id="JBHSMT010000028">
    <property type="protein sequence ID" value="MFC5475704.1"/>
    <property type="molecule type" value="Genomic_DNA"/>
</dbReference>
<evidence type="ECO:0000256" key="1">
    <source>
        <dbReference type="ARBA" id="ARBA00022553"/>
    </source>
</evidence>
<dbReference type="Pfam" id="PF00072">
    <property type="entry name" value="Response_reg"/>
    <property type="match status" value="1"/>
</dbReference>
<dbReference type="RefSeq" id="WP_378999243.1">
    <property type="nucleotide sequence ID" value="NZ_JBHSMT010000028.1"/>
</dbReference>
<dbReference type="Proteomes" id="UP001596045">
    <property type="component" value="Unassembled WGS sequence"/>
</dbReference>
<dbReference type="InterPro" id="IPR011006">
    <property type="entry name" value="CheY-like_superfamily"/>
</dbReference>
<dbReference type="PANTHER" id="PTHR43214">
    <property type="entry name" value="TWO-COMPONENT RESPONSE REGULATOR"/>
    <property type="match status" value="1"/>
</dbReference>
<dbReference type="InterPro" id="IPR058245">
    <property type="entry name" value="NreC/VraR/RcsB-like_REC"/>
</dbReference>
<dbReference type="SMART" id="SM00421">
    <property type="entry name" value="HTH_LUXR"/>
    <property type="match status" value="1"/>
</dbReference>
<gene>
    <name evidence="6" type="ORF">ACFPM8_17210</name>
</gene>
<dbReference type="SUPFAM" id="SSF46894">
    <property type="entry name" value="C-terminal effector domain of the bipartite response regulators"/>
    <property type="match status" value="1"/>
</dbReference>
<evidence type="ECO:0000259" key="5">
    <source>
        <dbReference type="PROSITE" id="PS50110"/>
    </source>
</evidence>
<comment type="caution">
    <text evidence="6">The sequence shown here is derived from an EMBL/GenBank/DDBJ whole genome shotgun (WGS) entry which is preliminary data.</text>
</comment>
<reference evidence="7" key="1">
    <citation type="journal article" date="2019" name="Int. J. Syst. Evol. Microbiol.">
        <title>The Global Catalogue of Microorganisms (GCM) 10K type strain sequencing project: providing services to taxonomists for standard genome sequencing and annotation.</title>
        <authorList>
            <consortium name="The Broad Institute Genomics Platform"/>
            <consortium name="The Broad Institute Genome Sequencing Center for Infectious Disease"/>
            <person name="Wu L."/>
            <person name="Ma J."/>
        </authorList>
    </citation>
    <scope>NUCLEOTIDE SEQUENCE [LARGE SCALE GENOMIC DNA]</scope>
    <source>
        <strain evidence="7">JCM 17066</strain>
    </source>
</reference>
<dbReference type="InterPro" id="IPR001789">
    <property type="entry name" value="Sig_transdc_resp-reg_receiver"/>
</dbReference>
<feature type="modified residue" description="4-aspartylphosphate" evidence="3">
    <location>
        <position position="49"/>
    </location>
</feature>
<accession>A0ABW0MCZ7</accession>
<dbReference type="SMART" id="SM00448">
    <property type="entry name" value="REC"/>
    <property type="match status" value="1"/>
</dbReference>
<dbReference type="PROSITE" id="PS50043">
    <property type="entry name" value="HTH_LUXR_2"/>
    <property type="match status" value="1"/>
</dbReference>
<evidence type="ECO:0000259" key="4">
    <source>
        <dbReference type="PROSITE" id="PS50043"/>
    </source>
</evidence>
<dbReference type="Pfam" id="PF00196">
    <property type="entry name" value="GerE"/>
    <property type="match status" value="1"/>
</dbReference>
<evidence type="ECO:0000256" key="2">
    <source>
        <dbReference type="ARBA" id="ARBA00023125"/>
    </source>
</evidence>
<dbReference type="PANTHER" id="PTHR43214:SF17">
    <property type="entry name" value="TRANSCRIPTIONAL REGULATORY PROTEIN RCSB"/>
    <property type="match status" value="1"/>
</dbReference>